<proteinExistence type="predicted"/>
<sequence length="105" mass="12129">LCNVVLTKSSSFFLNSVLFNLRLSYKYTITTKRHSFLKQITAPKCSNAQTKRQSHHPSDTTMITIMIFIMMISLRFRTQARNLKLKQPHPLAMSEQDLSLIDQSP</sequence>
<protein>
    <submittedName>
        <fullName evidence="2">Uncharacterized protein</fullName>
    </submittedName>
</protein>
<feature type="transmembrane region" description="Helical" evidence="1">
    <location>
        <begin position="60"/>
        <end position="76"/>
    </location>
</feature>
<dbReference type="OrthoDB" id="10380924at2759"/>
<evidence type="ECO:0000313" key="3">
    <source>
        <dbReference type="Proteomes" id="UP000237105"/>
    </source>
</evidence>
<feature type="non-terminal residue" evidence="2">
    <location>
        <position position="1"/>
    </location>
</feature>
<evidence type="ECO:0000256" key="1">
    <source>
        <dbReference type="SAM" id="Phobius"/>
    </source>
</evidence>
<organism evidence="2 3">
    <name type="scientific">Parasponia andersonii</name>
    <name type="common">Sponia andersonii</name>
    <dbReference type="NCBI Taxonomy" id="3476"/>
    <lineage>
        <taxon>Eukaryota</taxon>
        <taxon>Viridiplantae</taxon>
        <taxon>Streptophyta</taxon>
        <taxon>Embryophyta</taxon>
        <taxon>Tracheophyta</taxon>
        <taxon>Spermatophyta</taxon>
        <taxon>Magnoliopsida</taxon>
        <taxon>eudicotyledons</taxon>
        <taxon>Gunneridae</taxon>
        <taxon>Pentapetalae</taxon>
        <taxon>rosids</taxon>
        <taxon>fabids</taxon>
        <taxon>Rosales</taxon>
        <taxon>Cannabaceae</taxon>
        <taxon>Parasponia</taxon>
    </lineage>
</organism>
<name>A0A2P5AY05_PARAD</name>
<dbReference type="EMBL" id="JXTB01000415">
    <property type="protein sequence ID" value="PON41440.1"/>
    <property type="molecule type" value="Genomic_DNA"/>
</dbReference>
<comment type="caution">
    <text evidence="2">The sequence shown here is derived from an EMBL/GenBank/DDBJ whole genome shotgun (WGS) entry which is preliminary data.</text>
</comment>
<gene>
    <name evidence="2" type="ORF">PanWU01x14_289630</name>
</gene>
<reference evidence="3" key="1">
    <citation type="submission" date="2016-06" db="EMBL/GenBank/DDBJ databases">
        <title>Parallel loss of symbiosis genes in relatives of nitrogen-fixing non-legume Parasponia.</title>
        <authorList>
            <person name="Van Velzen R."/>
            <person name="Holmer R."/>
            <person name="Bu F."/>
            <person name="Rutten L."/>
            <person name="Van Zeijl A."/>
            <person name="Liu W."/>
            <person name="Santuari L."/>
            <person name="Cao Q."/>
            <person name="Sharma T."/>
            <person name="Shen D."/>
            <person name="Roswanjaya Y."/>
            <person name="Wardhani T."/>
            <person name="Kalhor M.S."/>
            <person name="Jansen J."/>
            <person name="Van den Hoogen J."/>
            <person name="Gungor B."/>
            <person name="Hartog M."/>
            <person name="Hontelez J."/>
            <person name="Verver J."/>
            <person name="Yang W.-C."/>
            <person name="Schijlen E."/>
            <person name="Repin R."/>
            <person name="Schilthuizen M."/>
            <person name="Schranz E."/>
            <person name="Heidstra R."/>
            <person name="Miyata K."/>
            <person name="Fedorova E."/>
            <person name="Kohlen W."/>
            <person name="Bisseling T."/>
            <person name="Smit S."/>
            <person name="Geurts R."/>
        </authorList>
    </citation>
    <scope>NUCLEOTIDE SEQUENCE [LARGE SCALE GENOMIC DNA]</scope>
    <source>
        <strain evidence="3">cv. WU1-14</strain>
    </source>
</reference>
<keyword evidence="1" id="KW-0472">Membrane</keyword>
<keyword evidence="3" id="KW-1185">Reference proteome</keyword>
<accession>A0A2P5AY05</accession>
<dbReference type="Proteomes" id="UP000237105">
    <property type="component" value="Unassembled WGS sequence"/>
</dbReference>
<keyword evidence="1" id="KW-1133">Transmembrane helix</keyword>
<keyword evidence="1" id="KW-0812">Transmembrane</keyword>
<dbReference type="AlphaFoldDB" id="A0A2P5AY05"/>
<evidence type="ECO:0000313" key="2">
    <source>
        <dbReference type="EMBL" id="PON41440.1"/>
    </source>
</evidence>